<feature type="transmembrane region" description="Helical" evidence="10">
    <location>
        <begin position="88"/>
        <end position="114"/>
    </location>
</feature>
<evidence type="ECO:0000256" key="2">
    <source>
        <dbReference type="ARBA" id="ARBA00022448"/>
    </source>
</evidence>
<feature type="transmembrane region" description="Helical" evidence="10">
    <location>
        <begin position="197"/>
        <end position="217"/>
    </location>
</feature>
<dbReference type="GO" id="GO:0006811">
    <property type="term" value="P:monoatomic ion transport"/>
    <property type="evidence" value="ECO:0007669"/>
    <property type="project" value="UniProtKB-KW"/>
</dbReference>
<dbReference type="GO" id="GO:0015297">
    <property type="term" value="F:antiporter activity"/>
    <property type="evidence" value="ECO:0007669"/>
    <property type="project" value="UniProtKB-KW"/>
</dbReference>
<keyword evidence="7" id="KW-0406">Ion transport</keyword>
<dbReference type="InterPro" id="IPR048279">
    <property type="entry name" value="MdtK-like"/>
</dbReference>
<evidence type="ECO:0000256" key="4">
    <source>
        <dbReference type="ARBA" id="ARBA00022475"/>
    </source>
</evidence>
<feature type="transmembrane region" description="Helical" evidence="10">
    <location>
        <begin position="134"/>
        <end position="151"/>
    </location>
</feature>
<keyword evidence="5 10" id="KW-0812">Transmembrane</keyword>
<keyword evidence="8 10" id="KW-0472">Membrane</keyword>
<protein>
    <recommendedName>
        <fullName evidence="9">Multidrug-efflux transporter</fullName>
    </recommendedName>
</protein>
<dbReference type="PIRSF" id="PIRSF006603">
    <property type="entry name" value="DinF"/>
    <property type="match status" value="1"/>
</dbReference>
<dbReference type="AlphaFoldDB" id="A0A0K6II81"/>
<sequence length="460" mass="50366">MFTQLAKRHPALSEILHLLFPMILTMTLELSISLVDTIMLGHYNSLHLAAVGLAASLWTPVGCFMIGVTFGLTPLITRHLHGRQRLLVNVYMSQAFGLSIILGIIGAILSLTLLPWAAKMMASEPETQQVAQQYLYLFSPTFMALALMTSYKNLFEAAGKPRVPLMVATLSLILNIIFNYILIYGKFGFPELGASGAAIASGASVWLSLAVFVLYDLKVNKDTLFSKIDWYYARNFKILFGVGMPAGFAFSFEIGLFSSLTWLISAFGDLALGAGQIVMSYCTMLFTPLMAMSAVTAIVVAKAMATDGIEEVQRRIRIILMLGAGYVAVCFTLTQSFNEQIPLLFSSNEAVAAMAAGILLIASAYQPQDMVQTVFTGALRGFRDTRSSMIAMAISLFGLSIPLGYWLAHLSPWAETLNVRGLYIGLGIGIFVLAAILVTRYRMTLKKFRNKKLPHPEEVA</sequence>
<evidence type="ECO:0000256" key="9">
    <source>
        <dbReference type="ARBA" id="ARBA00031636"/>
    </source>
</evidence>
<evidence type="ECO:0000313" key="12">
    <source>
        <dbReference type="Proteomes" id="UP000182769"/>
    </source>
</evidence>
<dbReference type="InterPro" id="IPR002528">
    <property type="entry name" value="MATE_fam"/>
</dbReference>
<feature type="transmembrane region" description="Helical" evidence="10">
    <location>
        <begin position="55"/>
        <end position="76"/>
    </location>
</feature>
<feature type="transmembrane region" description="Helical" evidence="10">
    <location>
        <begin position="163"/>
        <end position="185"/>
    </location>
</feature>
<keyword evidence="4" id="KW-1003">Cell membrane</keyword>
<feature type="transmembrane region" description="Helical" evidence="10">
    <location>
        <begin position="316"/>
        <end position="337"/>
    </location>
</feature>
<dbReference type="GO" id="GO:0005886">
    <property type="term" value="C:plasma membrane"/>
    <property type="evidence" value="ECO:0007669"/>
    <property type="project" value="UniProtKB-SubCell"/>
</dbReference>
<feature type="transmembrane region" description="Helical" evidence="10">
    <location>
        <begin position="284"/>
        <end position="304"/>
    </location>
</feature>
<dbReference type="Proteomes" id="UP000182769">
    <property type="component" value="Unassembled WGS sequence"/>
</dbReference>
<evidence type="ECO:0000256" key="6">
    <source>
        <dbReference type="ARBA" id="ARBA00022989"/>
    </source>
</evidence>
<name>A0A0K6II81_9GAMM</name>
<dbReference type="RefSeq" id="WP_055461786.1">
    <property type="nucleotide sequence ID" value="NZ_CYHG01000002.1"/>
</dbReference>
<evidence type="ECO:0000256" key="10">
    <source>
        <dbReference type="SAM" id="Phobius"/>
    </source>
</evidence>
<keyword evidence="3" id="KW-0050">Antiport</keyword>
<proteinExistence type="predicted"/>
<organism evidence="11 12">
    <name type="scientific">Marinomonas fungiae</name>
    <dbReference type="NCBI Taxonomy" id="1137284"/>
    <lineage>
        <taxon>Bacteria</taxon>
        <taxon>Pseudomonadati</taxon>
        <taxon>Pseudomonadota</taxon>
        <taxon>Gammaproteobacteria</taxon>
        <taxon>Oceanospirillales</taxon>
        <taxon>Oceanospirillaceae</taxon>
        <taxon>Marinomonas</taxon>
    </lineage>
</organism>
<dbReference type="NCBIfam" id="TIGR00797">
    <property type="entry name" value="matE"/>
    <property type="match status" value="1"/>
</dbReference>
<evidence type="ECO:0000313" key="11">
    <source>
        <dbReference type="EMBL" id="CUB02815.1"/>
    </source>
</evidence>
<evidence type="ECO:0000256" key="1">
    <source>
        <dbReference type="ARBA" id="ARBA00004429"/>
    </source>
</evidence>
<feature type="transmembrane region" description="Helical" evidence="10">
    <location>
        <begin position="12"/>
        <end position="35"/>
    </location>
</feature>
<comment type="subcellular location">
    <subcellularLocation>
        <location evidence="1">Cell inner membrane</location>
        <topology evidence="1">Multi-pass membrane protein</topology>
    </subcellularLocation>
</comment>
<feature type="transmembrane region" description="Helical" evidence="10">
    <location>
        <begin position="389"/>
        <end position="408"/>
    </location>
</feature>
<accession>A0A0K6II81</accession>
<dbReference type="PANTHER" id="PTHR43298">
    <property type="entry name" value="MULTIDRUG RESISTANCE PROTEIN NORM-RELATED"/>
    <property type="match status" value="1"/>
</dbReference>
<dbReference type="EMBL" id="CYHG01000002">
    <property type="protein sequence ID" value="CUB02815.1"/>
    <property type="molecule type" value="Genomic_DNA"/>
</dbReference>
<evidence type="ECO:0000256" key="7">
    <source>
        <dbReference type="ARBA" id="ARBA00023065"/>
    </source>
</evidence>
<keyword evidence="6 10" id="KW-1133">Transmembrane helix</keyword>
<evidence type="ECO:0000256" key="5">
    <source>
        <dbReference type="ARBA" id="ARBA00022692"/>
    </source>
</evidence>
<gene>
    <name evidence="11" type="ORF">Ga0061065_102152</name>
</gene>
<dbReference type="Pfam" id="PF01554">
    <property type="entry name" value="MatE"/>
    <property type="match status" value="2"/>
</dbReference>
<dbReference type="InterPro" id="IPR050222">
    <property type="entry name" value="MATE_MdtK"/>
</dbReference>
<feature type="transmembrane region" description="Helical" evidence="10">
    <location>
        <begin position="420"/>
        <end position="441"/>
    </location>
</feature>
<feature type="transmembrane region" description="Helical" evidence="10">
    <location>
        <begin position="343"/>
        <end position="365"/>
    </location>
</feature>
<dbReference type="PANTHER" id="PTHR43298:SF2">
    <property type="entry name" value="FMN_FAD EXPORTER YEEO-RELATED"/>
    <property type="match status" value="1"/>
</dbReference>
<dbReference type="STRING" id="1137284.GCA_001418205_00657"/>
<dbReference type="GO" id="GO:0042910">
    <property type="term" value="F:xenobiotic transmembrane transporter activity"/>
    <property type="evidence" value="ECO:0007669"/>
    <property type="project" value="InterPro"/>
</dbReference>
<reference evidence="12" key="1">
    <citation type="submission" date="2015-08" db="EMBL/GenBank/DDBJ databases">
        <authorList>
            <person name="Varghese N."/>
        </authorList>
    </citation>
    <scope>NUCLEOTIDE SEQUENCE [LARGE SCALE GENOMIC DNA]</scope>
    <source>
        <strain evidence="12">JCM 18476</strain>
    </source>
</reference>
<evidence type="ECO:0000256" key="3">
    <source>
        <dbReference type="ARBA" id="ARBA00022449"/>
    </source>
</evidence>
<keyword evidence="12" id="KW-1185">Reference proteome</keyword>
<feature type="transmembrane region" description="Helical" evidence="10">
    <location>
        <begin position="238"/>
        <end position="264"/>
    </location>
</feature>
<evidence type="ECO:0000256" key="8">
    <source>
        <dbReference type="ARBA" id="ARBA00023136"/>
    </source>
</evidence>
<keyword evidence="2" id="KW-0813">Transport</keyword>